<dbReference type="PANTHER" id="PTHR10000:SF8">
    <property type="entry name" value="HAD SUPERFAMILY HYDROLASE-LIKE, TYPE 3"/>
    <property type="match status" value="1"/>
</dbReference>
<dbReference type="InterPro" id="IPR023214">
    <property type="entry name" value="HAD_sf"/>
</dbReference>
<proteinExistence type="predicted"/>
<evidence type="ECO:0000313" key="2">
    <source>
        <dbReference type="Proteomes" id="UP000239010"/>
    </source>
</evidence>
<protein>
    <recommendedName>
        <fullName evidence="3">HAD superfamily hydrolase</fullName>
    </recommendedName>
</protein>
<dbReference type="AlphaFoldDB" id="A0A8E2UCP0"/>
<dbReference type="Gene3D" id="3.30.1240.10">
    <property type="match status" value="1"/>
</dbReference>
<comment type="caution">
    <text evidence="1">The sequence shown here is derived from an EMBL/GenBank/DDBJ whole genome shotgun (WGS) entry which is preliminary data.</text>
</comment>
<reference evidence="1 2" key="1">
    <citation type="submission" date="2017-11" db="EMBL/GenBank/DDBJ databases">
        <title>Genome sequence of Entomoplasma ellychniae ELCN-1 (ATCC 43707).</title>
        <authorList>
            <person name="Lo W.-S."/>
            <person name="Gasparich G.E."/>
            <person name="Kuo C.-H."/>
        </authorList>
    </citation>
    <scope>NUCLEOTIDE SEQUENCE [LARGE SCALE GENOMIC DNA]</scope>
    <source>
        <strain evidence="1 2">ELCN-1</strain>
    </source>
</reference>
<dbReference type="PANTHER" id="PTHR10000">
    <property type="entry name" value="PHOSPHOSERINE PHOSPHATASE"/>
    <property type="match status" value="1"/>
</dbReference>
<dbReference type="GO" id="GO:0016791">
    <property type="term" value="F:phosphatase activity"/>
    <property type="evidence" value="ECO:0007669"/>
    <property type="project" value="TreeGrafter"/>
</dbReference>
<keyword evidence="2" id="KW-1185">Reference proteome</keyword>
<name>A0A8E2UCP0_9MOLU</name>
<dbReference type="Proteomes" id="UP000239010">
    <property type="component" value="Unassembled WGS sequence"/>
</dbReference>
<dbReference type="EMBL" id="PHND01000001">
    <property type="protein sequence ID" value="PPE04592.1"/>
    <property type="molecule type" value="Genomic_DNA"/>
</dbReference>
<dbReference type="SUPFAM" id="SSF56784">
    <property type="entry name" value="HAD-like"/>
    <property type="match status" value="1"/>
</dbReference>
<evidence type="ECO:0000313" key="1">
    <source>
        <dbReference type="EMBL" id="PPE04592.1"/>
    </source>
</evidence>
<sequence length="294" mass="34405">MFKINSDEIKIIITDIDGTLYPMDHKGLWRVNNQQNIDWVKKAIQNNIHFVMNTGNLPFFLKDMLIDISGEINDYNKYFISCTGNLIYNFKTNESIVENYFDKELIIKIVDKIKKYKLVYFIASENGDVIYFSDRVFKEKLIQQDNSLNGRLHRKDLTQEILNSFKYSPRISMKNVLPQDKLEIIKIFEEEFKDEKINTTWWSDDGVHLTIGTTNKYNGIKHLLKIINSENDTNLTLNNVIYFDDNENDLSVFKNLKYCIAVNDAILEIKELAFDISCDSKDGAIGFYLEKILV</sequence>
<evidence type="ECO:0008006" key="3">
    <source>
        <dbReference type="Google" id="ProtNLM"/>
    </source>
</evidence>
<dbReference type="InterPro" id="IPR036412">
    <property type="entry name" value="HAD-like_sf"/>
</dbReference>
<dbReference type="GO" id="GO:0005829">
    <property type="term" value="C:cytosol"/>
    <property type="evidence" value="ECO:0007669"/>
    <property type="project" value="TreeGrafter"/>
</dbReference>
<gene>
    <name evidence="1" type="ORF">EELLY_v1c02720</name>
</gene>
<dbReference type="Gene3D" id="3.40.50.1000">
    <property type="entry name" value="HAD superfamily/HAD-like"/>
    <property type="match status" value="1"/>
</dbReference>
<accession>A0A8E2UCP0</accession>
<organism evidence="1 2">
    <name type="scientific">Entomoplasma ellychniae</name>
    <dbReference type="NCBI Taxonomy" id="2114"/>
    <lineage>
        <taxon>Bacteria</taxon>
        <taxon>Bacillati</taxon>
        <taxon>Mycoplasmatota</taxon>
        <taxon>Mollicutes</taxon>
        <taxon>Entomoplasmatales</taxon>
        <taxon>Entomoplasmataceae</taxon>
        <taxon>Entomoplasma</taxon>
    </lineage>
</organism>
<dbReference type="GO" id="GO:0000287">
    <property type="term" value="F:magnesium ion binding"/>
    <property type="evidence" value="ECO:0007669"/>
    <property type="project" value="TreeGrafter"/>
</dbReference>
<dbReference type="Pfam" id="PF08282">
    <property type="entry name" value="Hydrolase_3"/>
    <property type="match status" value="1"/>
</dbReference>
<dbReference type="RefSeq" id="WP_181021038.1">
    <property type="nucleotide sequence ID" value="NZ_PHND01000001.1"/>
</dbReference>